<gene>
    <name evidence="2" type="ORF">GCM10009533_18920</name>
</gene>
<proteinExistence type="predicted"/>
<dbReference type="Proteomes" id="UP001500729">
    <property type="component" value="Unassembled WGS sequence"/>
</dbReference>
<feature type="domain" description="DUF5753" evidence="1">
    <location>
        <begin position="33"/>
        <end position="209"/>
    </location>
</feature>
<accession>A0ABP3MJY2</accession>
<protein>
    <submittedName>
        <fullName evidence="2">Helix-turn-helix transcriptional regulator</fullName>
    </submittedName>
</protein>
<dbReference type="Pfam" id="PF19054">
    <property type="entry name" value="DUF5753"/>
    <property type="match status" value="1"/>
</dbReference>
<evidence type="ECO:0000313" key="3">
    <source>
        <dbReference type="Proteomes" id="UP001500729"/>
    </source>
</evidence>
<evidence type="ECO:0000259" key="1">
    <source>
        <dbReference type="Pfam" id="PF19054"/>
    </source>
</evidence>
<keyword evidence="3" id="KW-1185">Reference proteome</keyword>
<name>A0ABP3MJY2_SACER</name>
<organism evidence="2 3">
    <name type="scientific">Saccharopolyspora erythraea</name>
    <name type="common">Streptomyces erythraeus</name>
    <dbReference type="NCBI Taxonomy" id="1836"/>
    <lineage>
        <taxon>Bacteria</taxon>
        <taxon>Bacillati</taxon>
        <taxon>Actinomycetota</taxon>
        <taxon>Actinomycetes</taxon>
        <taxon>Pseudonocardiales</taxon>
        <taxon>Pseudonocardiaceae</taxon>
        <taxon>Saccharopolyspora</taxon>
    </lineage>
</organism>
<reference evidence="3" key="1">
    <citation type="journal article" date="2019" name="Int. J. Syst. Evol. Microbiol.">
        <title>The Global Catalogue of Microorganisms (GCM) 10K type strain sequencing project: providing services to taxonomists for standard genome sequencing and annotation.</title>
        <authorList>
            <consortium name="The Broad Institute Genomics Platform"/>
            <consortium name="The Broad Institute Genome Sequencing Center for Infectious Disease"/>
            <person name="Wu L."/>
            <person name="Ma J."/>
        </authorList>
    </citation>
    <scope>NUCLEOTIDE SEQUENCE [LARGE SCALE GENOMIC DNA]</scope>
    <source>
        <strain evidence="3">JCM 10303</strain>
    </source>
</reference>
<dbReference type="InterPro" id="IPR043917">
    <property type="entry name" value="DUF5753"/>
</dbReference>
<comment type="caution">
    <text evidence="2">The sequence shown here is derived from an EMBL/GenBank/DDBJ whole genome shotgun (WGS) entry which is preliminary data.</text>
</comment>
<sequence length="221" mass="25108">MKGPRRRELLVLAREAERRGWWQRNHPDFAQRQRTLIALEARAQRIINFETTVVPGLLQTGEYTRALMTESQAVPPEAVEQHMITRLNRHKVLLRERPPKLHVLIHESALHQMVGGRDVLRRQLEHLLECSAKHNISIRVVANTGGHVGASGAFTLLQQHEGPGVVFLENLTSSLFVEERHEVDVYRDALRNLAARALGEGQSAELIAELARRLDTEASRE</sequence>
<dbReference type="RefSeq" id="WP_231850025.1">
    <property type="nucleotide sequence ID" value="NZ_BAAAGS010000009.1"/>
</dbReference>
<evidence type="ECO:0000313" key="2">
    <source>
        <dbReference type="EMBL" id="GAA0519997.1"/>
    </source>
</evidence>
<dbReference type="EMBL" id="BAAAGS010000009">
    <property type="protein sequence ID" value="GAA0519997.1"/>
    <property type="molecule type" value="Genomic_DNA"/>
</dbReference>